<feature type="transmembrane region" description="Helical" evidence="1">
    <location>
        <begin position="205"/>
        <end position="224"/>
    </location>
</feature>
<feature type="transmembrane region" description="Helical" evidence="1">
    <location>
        <begin position="135"/>
        <end position="154"/>
    </location>
</feature>
<evidence type="ECO:0000256" key="1">
    <source>
        <dbReference type="SAM" id="Phobius"/>
    </source>
</evidence>
<reference evidence="3 4" key="1">
    <citation type="journal article" date="2019" name="Nat. Med.">
        <title>A library of human gut bacterial isolates paired with longitudinal multiomics data enables mechanistic microbiome research.</title>
        <authorList>
            <person name="Poyet M."/>
            <person name="Groussin M."/>
            <person name="Gibbons S.M."/>
            <person name="Avila-Pacheco J."/>
            <person name="Jiang X."/>
            <person name="Kearney S.M."/>
            <person name="Perrotta A.R."/>
            <person name="Berdy B."/>
            <person name="Zhao S."/>
            <person name="Lieberman T.D."/>
            <person name="Swanson P.K."/>
            <person name="Smith M."/>
            <person name="Roesemann S."/>
            <person name="Alexander J.E."/>
            <person name="Rich S.A."/>
            <person name="Livny J."/>
            <person name="Vlamakis H."/>
            <person name="Clish C."/>
            <person name="Bullock K."/>
            <person name="Deik A."/>
            <person name="Scott J."/>
            <person name="Pierce K.A."/>
            <person name="Xavier R.J."/>
            <person name="Alm E.J."/>
        </authorList>
    </citation>
    <scope>NUCLEOTIDE SEQUENCE [LARGE SCALE GENOMIC DNA]</scope>
    <source>
        <strain evidence="3 4">BIOML-A122</strain>
    </source>
</reference>
<dbReference type="Proteomes" id="UP000469427">
    <property type="component" value="Unassembled WGS sequence"/>
</dbReference>
<evidence type="ECO:0000313" key="4">
    <source>
        <dbReference type="Proteomes" id="UP000469427"/>
    </source>
</evidence>
<name>A0A6I0ZTS8_PHOVU</name>
<dbReference type="AlphaFoldDB" id="A0A6I0ZTS8"/>
<gene>
    <name evidence="3" type="ORF">GAY98_19690</name>
</gene>
<feature type="transmembrane region" description="Helical" evidence="1">
    <location>
        <begin position="83"/>
        <end position="103"/>
    </location>
</feature>
<organism evidence="3 4">
    <name type="scientific">Phocaeicola vulgatus</name>
    <name type="common">Bacteroides vulgatus</name>
    <dbReference type="NCBI Taxonomy" id="821"/>
    <lineage>
        <taxon>Bacteria</taxon>
        <taxon>Pseudomonadati</taxon>
        <taxon>Bacteroidota</taxon>
        <taxon>Bacteroidia</taxon>
        <taxon>Bacteroidales</taxon>
        <taxon>Bacteroidaceae</taxon>
        <taxon>Phocaeicola</taxon>
    </lineage>
</organism>
<feature type="transmembrane region" description="Helical" evidence="1">
    <location>
        <begin position="166"/>
        <end position="185"/>
    </location>
</feature>
<keyword evidence="3" id="KW-0808">Transferase</keyword>
<keyword evidence="1" id="KW-1133">Transmembrane helix</keyword>
<feature type="transmembrane region" description="Helical" evidence="1">
    <location>
        <begin position="20"/>
        <end position="36"/>
    </location>
</feature>
<feature type="transmembrane region" description="Helical" evidence="1">
    <location>
        <begin position="297"/>
        <end position="317"/>
    </location>
</feature>
<comment type="caution">
    <text evidence="3">The sequence shown here is derived from an EMBL/GenBank/DDBJ whole genome shotgun (WGS) entry which is preliminary data.</text>
</comment>
<evidence type="ECO:0000313" key="3">
    <source>
        <dbReference type="EMBL" id="KAB6523088.1"/>
    </source>
</evidence>
<sequence length="371" mass="43817">MLNKKMQNESLISREESTAIKGLLIFLIILGHNSFFSSESRIGMVYLYLFHIQAFFMLPFLYPHKKISFIRIRDYVIRLYYPFIILFLFLSLLNYVGNILGVIPENVSSQMIETDKHWNDFLLTILTGNGYNIDYFTGLQFLWFLPVMFSMIILKDIYYDNDTSEILKYLIILCGSIFFFIYFIFGFRAPFDKSVIYLLKNYSPFAITYALGAFFMGVVGLWIIKNWKNSILYIIIPILFVFGTTICFILQHDGEVPIDDKVRWGLLLTMPFLFFFIVYQIRNILSNSCLLKKLGEYSFPIYIIHPFLLKILFIIIYPLWGTNWGIVIISQVITTIISYYIARIIYMNPYLKAIIFPNSWNEFCKLRHVKV</sequence>
<dbReference type="EMBL" id="WDBI01000041">
    <property type="protein sequence ID" value="KAB6523088.1"/>
    <property type="molecule type" value="Genomic_DNA"/>
</dbReference>
<proteinExistence type="predicted"/>
<feature type="transmembrane region" description="Helical" evidence="1">
    <location>
        <begin position="323"/>
        <end position="342"/>
    </location>
</feature>
<dbReference type="GO" id="GO:0016747">
    <property type="term" value="F:acyltransferase activity, transferring groups other than amino-acyl groups"/>
    <property type="evidence" value="ECO:0007669"/>
    <property type="project" value="InterPro"/>
</dbReference>
<evidence type="ECO:0000259" key="2">
    <source>
        <dbReference type="Pfam" id="PF01757"/>
    </source>
</evidence>
<feature type="domain" description="Acyltransferase 3" evidence="2">
    <location>
        <begin position="19"/>
        <end position="343"/>
    </location>
</feature>
<dbReference type="InterPro" id="IPR002656">
    <property type="entry name" value="Acyl_transf_3_dom"/>
</dbReference>
<accession>A0A6I0ZTS8</accession>
<feature type="transmembrane region" description="Helical" evidence="1">
    <location>
        <begin position="231"/>
        <end position="252"/>
    </location>
</feature>
<keyword evidence="1" id="KW-0812">Transmembrane</keyword>
<keyword evidence="3" id="KW-0012">Acyltransferase</keyword>
<feature type="transmembrane region" description="Helical" evidence="1">
    <location>
        <begin position="264"/>
        <end position="285"/>
    </location>
</feature>
<keyword evidence="1" id="KW-0472">Membrane</keyword>
<protein>
    <submittedName>
        <fullName evidence="3">Acyltransferase</fullName>
    </submittedName>
</protein>
<feature type="transmembrane region" description="Helical" evidence="1">
    <location>
        <begin position="42"/>
        <end position="62"/>
    </location>
</feature>
<dbReference type="Pfam" id="PF01757">
    <property type="entry name" value="Acyl_transf_3"/>
    <property type="match status" value="1"/>
</dbReference>